<dbReference type="SUPFAM" id="SSF53187">
    <property type="entry name" value="Zn-dependent exopeptidases"/>
    <property type="match status" value="1"/>
</dbReference>
<evidence type="ECO:0000259" key="2">
    <source>
        <dbReference type="Pfam" id="PF07687"/>
    </source>
</evidence>
<evidence type="ECO:0000256" key="1">
    <source>
        <dbReference type="ARBA" id="ARBA00022801"/>
    </source>
</evidence>
<name>A0ABX4JCY2_9HYPH</name>
<keyword evidence="4" id="KW-1185">Reference proteome</keyword>
<dbReference type="RefSeq" id="WP_028756191.1">
    <property type="nucleotide sequence ID" value="NZ_NWSJ01000001.1"/>
</dbReference>
<comment type="caution">
    <text evidence="3">The sequence shown here is derived from an EMBL/GenBank/DDBJ whole genome shotgun (WGS) entry which is preliminary data.</text>
</comment>
<feature type="domain" description="Peptidase M20 dimerisation" evidence="2">
    <location>
        <begin position="197"/>
        <end position="286"/>
    </location>
</feature>
<keyword evidence="1" id="KW-0378">Hydrolase</keyword>
<dbReference type="PIRSF" id="PIRSF005962">
    <property type="entry name" value="Pept_M20D_amidohydro"/>
    <property type="match status" value="1"/>
</dbReference>
<dbReference type="SUPFAM" id="SSF55031">
    <property type="entry name" value="Bacterial exopeptidase dimerisation domain"/>
    <property type="match status" value="1"/>
</dbReference>
<dbReference type="InterPro" id="IPR017439">
    <property type="entry name" value="Amidohydrolase"/>
</dbReference>
<protein>
    <submittedName>
        <fullName evidence="3">Amidohydrolase</fullName>
    </submittedName>
</protein>
<dbReference type="PANTHER" id="PTHR11014">
    <property type="entry name" value="PEPTIDASE M20 FAMILY MEMBER"/>
    <property type="match status" value="1"/>
</dbReference>
<dbReference type="Gene3D" id="3.40.630.10">
    <property type="entry name" value="Zn peptidases"/>
    <property type="match status" value="1"/>
</dbReference>
<dbReference type="EMBL" id="NWSL01000002">
    <property type="protein sequence ID" value="PDS52961.1"/>
    <property type="molecule type" value="Genomic_DNA"/>
</dbReference>
<dbReference type="InterPro" id="IPR002933">
    <property type="entry name" value="Peptidase_M20"/>
</dbReference>
<reference evidence="3 4" key="1">
    <citation type="submission" date="2017-09" db="EMBL/GenBank/DDBJ databases">
        <title>Comparative genomics of rhizobia isolated from Phaseolus vulgaris in China.</title>
        <authorList>
            <person name="Tong W."/>
        </authorList>
    </citation>
    <scope>NUCLEOTIDE SEQUENCE [LARGE SCALE GENOMIC DNA]</scope>
    <source>
        <strain evidence="3 4">Y27</strain>
    </source>
</reference>
<dbReference type="Pfam" id="PF07687">
    <property type="entry name" value="M20_dimer"/>
    <property type="match status" value="1"/>
</dbReference>
<dbReference type="InterPro" id="IPR036264">
    <property type="entry name" value="Bact_exopeptidase_dim_dom"/>
</dbReference>
<evidence type="ECO:0000313" key="4">
    <source>
        <dbReference type="Proteomes" id="UP000219972"/>
    </source>
</evidence>
<accession>A0ABX4JCY2</accession>
<dbReference type="NCBIfam" id="TIGR01891">
    <property type="entry name" value="amidohydrolases"/>
    <property type="match status" value="1"/>
</dbReference>
<dbReference type="Proteomes" id="UP000219972">
    <property type="component" value="Unassembled WGS sequence"/>
</dbReference>
<dbReference type="Gene3D" id="3.30.70.360">
    <property type="match status" value="1"/>
</dbReference>
<dbReference type="PANTHER" id="PTHR11014:SF63">
    <property type="entry name" value="METALLOPEPTIDASE, PUTATIVE (AFU_ORTHOLOGUE AFUA_6G09600)-RELATED"/>
    <property type="match status" value="1"/>
</dbReference>
<proteinExistence type="predicted"/>
<sequence length="399" mass="42743">MDIIAQNPRSNDPVEKGIAAYLDEIIALRHDLHQYPELAFQELRTSKLVASHLSAWGYEVATGIAGTGVVATLRRGDGKKRIGIRADMDALPIEEATGLAYASSNPGVMHACGHDGHTAILLAAARYLSENGNFNGTLRLIFQPAEEIGAGARKMISEGLFERFPVDAVFGLHNWPGVPTGKFGFVAGPAMASVDKAIIKIIGKGGHGAEPHRTVDPVLASASFITALQSVVSRNVDPQEMAVVTVGSIHAGSASNVIPESVEMQLTMRAYSEIVRQLLRERIPALAHAQAESFGAEADVNYRLGFPALVNHAGETEFASRVAYDALGPAAIEKDFRPRTASEDFAFMLQANPGSYLFVGNGDSAPLHSAHYNFNDAIIAPAARYWVRLAETFLTDDNG</sequence>
<dbReference type="InterPro" id="IPR011650">
    <property type="entry name" value="Peptidase_M20_dimer"/>
</dbReference>
<gene>
    <name evidence="3" type="ORF">CO662_05405</name>
</gene>
<organism evidence="3 4">
    <name type="scientific">Rhizobium anhuiense</name>
    <dbReference type="NCBI Taxonomy" id="1184720"/>
    <lineage>
        <taxon>Bacteria</taxon>
        <taxon>Pseudomonadati</taxon>
        <taxon>Pseudomonadota</taxon>
        <taxon>Alphaproteobacteria</taxon>
        <taxon>Hyphomicrobiales</taxon>
        <taxon>Rhizobiaceae</taxon>
        <taxon>Rhizobium/Agrobacterium group</taxon>
        <taxon>Rhizobium</taxon>
    </lineage>
</organism>
<dbReference type="Pfam" id="PF01546">
    <property type="entry name" value="Peptidase_M20"/>
    <property type="match status" value="1"/>
</dbReference>
<evidence type="ECO:0000313" key="3">
    <source>
        <dbReference type="EMBL" id="PDS52961.1"/>
    </source>
</evidence>
<dbReference type="CDD" id="cd05666">
    <property type="entry name" value="M20_Acy1-like"/>
    <property type="match status" value="1"/>
</dbReference>